<dbReference type="CDD" id="cd12148">
    <property type="entry name" value="fungal_TF_MHR"/>
    <property type="match status" value="1"/>
</dbReference>
<gene>
    <name evidence="1" type="ORF">Egran_01760</name>
</gene>
<organism evidence="1 2">
    <name type="scientific">Elaphomyces granulatus</name>
    <dbReference type="NCBI Taxonomy" id="519963"/>
    <lineage>
        <taxon>Eukaryota</taxon>
        <taxon>Fungi</taxon>
        <taxon>Dikarya</taxon>
        <taxon>Ascomycota</taxon>
        <taxon>Pezizomycotina</taxon>
        <taxon>Eurotiomycetes</taxon>
        <taxon>Eurotiomycetidae</taxon>
        <taxon>Eurotiales</taxon>
        <taxon>Elaphomycetaceae</taxon>
        <taxon>Elaphomyces</taxon>
    </lineage>
</organism>
<evidence type="ECO:0000313" key="1">
    <source>
        <dbReference type="EMBL" id="OXV10479.1"/>
    </source>
</evidence>
<dbReference type="OrthoDB" id="2262349at2759"/>
<name>A0A232M263_9EURO</name>
<dbReference type="AlphaFoldDB" id="A0A232M263"/>
<dbReference type="GO" id="GO:0045944">
    <property type="term" value="P:positive regulation of transcription by RNA polymerase II"/>
    <property type="evidence" value="ECO:0007669"/>
    <property type="project" value="TreeGrafter"/>
</dbReference>
<dbReference type="PANTHER" id="PTHR31644:SF3">
    <property type="entry name" value="ZN(II)2CYS6 TRANSCRIPTION FACTOR (EUROFUNG)"/>
    <property type="match status" value="1"/>
</dbReference>
<reference evidence="1 2" key="1">
    <citation type="journal article" date="2015" name="Environ. Microbiol.">
        <title>Metagenome sequence of Elaphomyces granulatus from sporocarp tissue reveals Ascomycota ectomycorrhizal fingerprints of genome expansion and a Proteobacteria-rich microbiome.</title>
        <authorList>
            <person name="Quandt C.A."/>
            <person name="Kohler A."/>
            <person name="Hesse C.N."/>
            <person name="Sharpton T.J."/>
            <person name="Martin F."/>
            <person name="Spatafora J.W."/>
        </authorList>
    </citation>
    <scope>NUCLEOTIDE SEQUENCE [LARGE SCALE GENOMIC DNA]</scope>
    <source>
        <strain evidence="1 2">OSC145934</strain>
    </source>
</reference>
<protein>
    <recommendedName>
        <fullName evidence="3">Transcription factor domain-containing protein</fullName>
    </recommendedName>
</protein>
<dbReference type="GO" id="GO:0009074">
    <property type="term" value="P:aromatic amino acid family catabolic process"/>
    <property type="evidence" value="ECO:0007669"/>
    <property type="project" value="TreeGrafter"/>
</dbReference>
<dbReference type="EMBL" id="NPHW01002928">
    <property type="protein sequence ID" value="OXV10479.1"/>
    <property type="molecule type" value="Genomic_DNA"/>
</dbReference>
<evidence type="ECO:0000313" key="2">
    <source>
        <dbReference type="Proteomes" id="UP000243515"/>
    </source>
</evidence>
<dbReference type="GO" id="GO:0005634">
    <property type="term" value="C:nucleus"/>
    <property type="evidence" value="ECO:0007669"/>
    <property type="project" value="TreeGrafter"/>
</dbReference>
<sequence length="590" mass="67261">MPCNLPSVSLDSSHAWCMQRHPLSNPSQEVQSAWQACPFVKKKWMTAQEAVTYVDLFFRNMALMSPILDGYFADHAHHQELVAKEPILCCTILTLSTRYHLLAGVASLSRGFILHERLWDHCQSLLQRVVWGEGPRMVESRGAIGTIESFLLLTEWHPRSFLSRHRWIKDSGMEWPEDDEPSEKSIPSDWYERVVEPARRGDRMSWMHLGSAVALAHELDLHSLYHDAHNIPHNEAHNPETQARFARRCERLQRLLFISINQLTSRIGHATSKQPFHPAIRDTIHGPAISTEAGWHDFVTCWIDLTRLMRSSTELLFPTKIRKDVWFRNDHYVELLKHFRPLLQQWWDKYHPISDAVPGLLHDLLLVEYHFVRIYINSVTLQAIAARTTGETNSSLRHPFEIDDHDSSSVREIVDGCTAILQIVLRLSDANQLKYIPNRVSVRIASAAMYLVKALAIGVQADELNSSLNLLDRSLEALGSASVDDMHLMANYATLLASHMRALRNRFVCVSNTVTADISRAPSSFEPLLPFSPDLTSPSNLTDSGNSDIDRWMVLPFDPSIAEPFEQGITQNIFGLNMRDSVGSFWDFLP</sequence>
<dbReference type="PANTHER" id="PTHR31644">
    <property type="entry name" value="TRANSCRIPTIONAL ACTIVATOR ARO80-RELATED"/>
    <property type="match status" value="1"/>
</dbReference>
<comment type="caution">
    <text evidence="1">The sequence shown here is derived from an EMBL/GenBank/DDBJ whole genome shotgun (WGS) entry which is preliminary data.</text>
</comment>
<accession>A0A232M263</accession>
<dbReference type="InterPro" id="IPR052780">
    <property type="entry name" value="AAA_Catabolism_Regulators"/>
</dbReference>
<evidence type="ECO:0008006" key="3">
    <source>
        <dbReference type="Google" id="ProtNLM"/>
    </source>
</evidence>
<dbReference type="GO" id="GO:0000981">
    <property type="term" value="F:DNA-binding transcription factor activity, RNA polymerase II-specific"/>
    <property type="evidence" value="ECO:0007669"/>
    <property type="project" value="TreeGrafter"/>
</dbReference>
<proteinExistence type="predicted"/>
<keyword evidence="2" id="KW-1185">Reference proteome</keyword>
<dbReference type="Proteomes" id="UP000243515">
    <property type="component" value="Unassembled WGS sequence"/>
</dbReference>